<evidence type="ECO:0000259" key="7">
    <source>
        <dbReference type="PROSITE" id="PS51186"/>
    </source>
</evidence>
<dbReference type="PANTHER" id="PTHR13355:SF11">
    <property type="entry name" value="GLUCOSAMINE 6-PHOSPHATE N-ACETYLTRANSFERASE"/>
    <property type="match status" value="1"/>
</dbReference>
<dbReference type="AlphaFoldDB" id="A0A7S1R0A6"/>
<evidence type="ECO:0000313" key="8">
    <source>
        <dbReference type="EMBL" id="CAD9152881.1"/>
    </source>
</evidence>
<accession>A0A7S1R0A6</accession>
<dbReference type="InterPro" id="IPR000182">
    <property type="entry name" value="GNAT_dom"/>
</dbReference>
<evidence type="ECO:0000256" key="6">
    <source>
        <dbReference type="RuleBase" id="RU365086"/>
    </source>
</evidence>
<dbReference type="FunFam" id="3.40.630.30:FF:000105">
    <property type="entry name" value="Glucosamine 6-phosphate N-acetyltransferase"/>
    <property type="match status" value="1"/>
</dbReference>
<dbReference type="CDD" id="cd04301">
    <property type="entry name" value="NAT_SF"/>
    <property type="match status" value="1"/>
</dbReference>
<dbReference type="GO" id="GO:0006048">
    <property type="term" value="P:UDP-N-acetylglucosamine biosynthetic process"/>
    <property type="evidence" value="ECO:0007669"/>
    <property type="project" value="UniProtKB-UniRule"/>
</dbReference>
<dbReference type="InterPro" id="IPR016181">
    <property type="entry name" value="Acyl_CoA_acyltransferase"/>
</dbReference>
<dbReference type="EMBL" id="HBGF01050497">
    <property type="protein sequence ID" value="CAD9152881.1"/>
    <property type="molecule type" value="Transcribed_RNA"/>
</dbReference>
<comment type="catalytic activity">
    <reaction evidence="5 6">
        <text>D-glucosamine 6-phosphate + acetyl-CoA = N-acetyl-D-glucosamine 6-phosphate + CoA + H(+)</text>
        <dbReference type="Rhea" id="RHEA:10292"/>
        <dbReference type="ChEBI" id="CHEBI:15378"/>
        <dbReference type="ChEBI" id="CHEBI:57287"/>
        <dbReference type="ChEBI" id="CHEBI:57288"/>
        <dbReference type="ChEBI" id="CHEBI:57513"/>
        <dbReference type="ChEBI" id="CHEBI:58725"/>
        <dbReference type="EC" id="2.3.1.4"/>
    </reaction>
</comment>
<gene>
    <name evidence="8" type="ORF">NDES1114_LOCUS33822</name>
</gene>
<feature type="domain" description="N-acetyltransferase" evidence="7">
    <location>
        <begin position="5"/>
        <end position="146"/>
    </location>
</feature>
<dbReference type="SUPFAM" id="SSF55729">
    <property type="entry name" value="Acyl-CoA N-acyltransferases (Nat)"/>
    <property type="match status" value="1"/>
</dbReference>
<dbReference type="GO" id="GO:0004343">
    <property type="term" value="F:glucosamine 6-phosphate N-acetyltransferase activity"/>
    <property type="evidence" value="ECO:0007669"/>
    <property type="project" value="UniProtKB-UniRule"/>
</dbReference>
<dbReference type="InterPro" id="IPR039143">
    <property type="entry name" value="GNPNAT1-like"/>
</dbReference>
<dbReference type="UniPathway" id="UPA00113">
    <property type="reaction ID" value="UER00529"/>
</dbReference>
<protein>
    <recommendedName>
        <fullName evidence="6">Glucosamine 6-phosphate N-acetyltransferase</fullName>
        <ecNumber evidence="6">2.3.1.4</ecNumber>
    </recommendedName>
</protein>
<reference evidence="8" key="1">
    <citation type="submission" date="2021-01" db="EMBL/GenBank/DDBJ databases">
        <authorList>
            <person name="Corre E."/>
            <person name="Pelletier E."/>
            <person name="Niang G."/>
            <person name="Scheremetjew M."/>
            <person name="Finn R."/>
            <person name="Kale V."/>
            <person name="Holt S."/>
            <person name="Cochrane G."/>
            <person name="Meng A."/>
            <person name="Brown T."/>
            <person name="Cohen L."/>
        </authorList>
    </citation>
    <scope>NUCLEOTIDE SEQUENCE</scope>
    <source>
        <strain evidence="8">CCAP 1951/1</strain>
    </source>
</reference>
<sequence>MDGAYQIRKVVEGDFHRGHMPLLAQLTSVGDITAEQYAATLSKMEAKDSQVYVVHDAESDRIVASATLLVEQKLIHECACVGHIEDVVVSESCRGKGVGQTLVRFLVDLAKSRRCYKVVLDCATENCGFYEKCGFVKRECQMRRDC</sequence>
<evidence type="ECO:0000256" key="5">
    <source>
        <dbReference type="ARBA" id="ARBA00048964"/>
    </source>
</evidence>
<dbReference type="EC" id="2.3.1.4" evidence="6"/>
<evidence type="ECO:0000256" key="1">
    <source>
        <dbReference type="ARBA" id="ARBA00004832"/>
    </source>
</evidence>
<evidence type="ECO:0000256" key="2">
    <source>
        <dbReference type="ARBA" id="ARBA00006048"/>
    </source>
</evidence>
<proteinExistence type="inferred from homology"/>
<dbReference type="Pfam" id="PF00583">
    <property type="entry name" value="Acetyltransf_1"/>
    <property type="match status" value="1"/>
</dbReference>
<comment type="similarity">
    <text evidence="2 6">Belongs to the acetyltransferase family. GNA1 subfamily.</text>
</comment>
<dbReference type="Gene3D" id="3.40.630.30">
    <property type="match status" value="1"/>
</dbReference>
<dbReference type="PROSITE" id="PS51186">
    <property type="entry name" value="GNAT"/>
    <property type="match status" value="1"/>
</dbReference>
<name>A0A7S1R0A6_NEODS</name>
<organism evidence="8">
    <name type="scientific">Neobodo designis</name>
    <name type="common">Flagellated protozoan</name>
    <name type="synonym">Bodo designis</name>
    <dbReference type="NCBI Taxonomy" id="312471"/>
    <lineage>
        <taxon>Eukaryota</taxon>
        <taxon>Discoba</taxon>
        <taxon>Euglenozoa</taxon>
        <taxon>Kinetoplastea</taxon>
        <taxon>Metakinetoplastina</taxon>
        <taxon>Neobodonida</taxon>
        <taxon>Neobodo</taxon>
    </lineage>
</organism>
<keyword evidence="4 6" id="KW-0012">Acyltransferase</keyword>
<keyword evidence="3 6" id="KW-0808">Transferase</keyword>
<evidence type="ECO:0000256" key="3">
    <source>
        <dbReference type="ARBA" id="ARBA00022679"/>
    </source>
</evidence>
<evidence type="ECO:0000256" key="4">
    <source>
        <dbReference type="ARBA" id="ARBA00023315"/>
    </source>
</evidence>
<dbReference type="PANTHER" id="PTHR13355">
    <property type="entry name" value="GLUCOSAMINE 6-PHOSPHATE N-ACETYLTRANSFERASE"/>
    <property type="match status" value="1"/>
</dbReference>
<comment type="pathway">
    <text evidence="1 6">Nucleotide-sugar biosynthesis; UDP-N-acetyl-alpha-D-glucosamine biosynthesis; N-acetyl-alpha-D-glucosamine 1-phosphate from alpha-D-glucosamine 6-phosphate (route I): step 1/2.</text>
</comment>